<dbReference type="AlphaFoldDB" id="A0A1Z1WK90"/>
<organism evidence="1 2">
    <name type="scientific">Streptomyces alboflavus</name>
    <dbReference type="NCBI Taxonomy" id="67267"/>
    <lineage>
        <taxon>Bacteria</taxon>
        <taxon>Bacillati</taxon>
        <taxon>Actinomycetota</taxon>
        <taxon>Actinomycetes</taxon>
        <taxon>Kitasatosporales</taxon>
        <taxon>Streptomycetaceae</taxon>
        <taxon>Streptomyces</taxon>
    </lineage>
</organism>
<evidence type="ECO:0000313" key="2">
    <source>
        <dbReference type="Proteomes" id="UP000195880"/>
    </source>
</evidence>
<sequence>MSGSAASWELRPRSREGGARCHVVPSATLTVWSVHLRGVRLLLEVAGTDSPRAARGWYAGLRAAADGLNLEKKRLHSGPTTWSRKKRHIFPVHGGTCRRSSVSDE</sequence>
<proteinExistence type="predicted"/>
<dbReference type="Proteomes" id="UP000195880">
    <property type="component" value="Chromosome"/>
</dbReference>
<name>A0A1Z1WK90_9ACTN</name>
<protein>
    <submittedName>
        <fullName evidence="1">Uncharacterized protein</fullName>
    </submittedName>
</protein>
<dbReference type="EMBL" id="CP021748">
    <property type="protein sequence ID" value="ARX86865.1"/>
    <property type="molecule type" value="Genomic_DNA"/>
</dbReference>
<reference evidence="1 2" key="1">
    <citation type="submission" date="2017-05" db="EMBL/GenBank/DDBJ databases">
        <title>Streptomyces alboflavus Genome sequencing and assembly.</title>
        <authorList>
            <person name="Wang Y."/>
            <person name="Du B."/>
            <person name="Ding Y."/>
            <person name="Liu H."/>
            <person name="Hou Q."/>
            <person name="Liu K."/>
            <person name="Wang C."/>
            <person name="Yao L."/>
        </authorList>
    </citation>
    <scope>NUCLEOTIDE SEQUENCE [LARGE SCALE GENOMIC DNA]</scope>
    <source>
        <strain evidence="1 2">MDJK44</strain>
    </source>
</reference>
<dbReference type="KEGG" id="salf:SMD44_06342"/>
<evidence type="ECO:0000313" key="1">
    <source>
        <dbReference type="EMBL" id="ARX86865.1"/>
    </source>
</evidence>
<keyword evidence="2" id="KW-1185">Reference proteome</keyword>
<gene>
    <name evidence="1" type="ORF">SMD44_06342</name>
</gene>
<accession>A0A1Z1WK90</accession>